<evidence type="ECO:0000313" key="5">
    <source>
        <dbReference type="EMBL" id="CUT18009.1"/>
    </source>
</evidence>
<feature type="domain" description="DNA binding HTH" evidence="4">
    <location>
        <begin position="38"/>
        <end position="74"/>
    </location>
</feature>
<evidence type="ECO:0000256" key="3">
    <source>
        <dbReference type="ARBA" id="ARBA00029540"/>
    </source>
</evidence>
<dbReference type="STRING" id="1561003.Ark11_1199"/>
<dbReference type="PRINTS" id="PR01590">
    <property type="entry name" value="HTHFIS"/>
</dbReference>
<dbReference type="InterPro" id="IPR009057">
    <property type="entry name" value="Homeodomain-like_sf"/>
</dbReference>
<sequence>MTQDSDDLVECLRKRIYRYFDDLDGAKPHQVYSMVIHAVERPLIEIILDKTQGNQTQAASILGIDRNTLRKKINLYKITANS</sequence>
<dbReference type="PANTHER" id="PTHR47918">
    <property type="entry name" value="DNA-BINDING PROTEIN FIS"/>
    <property type="match status" value="1"/>
</dbReference>
<dbReference type="InterPro" id="IPR002197">
    <property type="entry name" value="HTH_Fis"/>
</dbReference>
<dbReference type="AlphaFoldDB" id="A0A0S4M2L5"/>
<evidence type="ECO:0000256" key="2">
    <source>
        <dbReference type="ARBA" id="ARBA00023125"/>
    </source>
</evidence>
<dbReference type="GO" id="GO:0043565">
    <property type="term" value="F:sequence-specific DNA binding"/>
    <property type="evidence" value="ECO:0007669"/>
    <property type="project" value="InterPro"/>
</dbReference>
<evidence type="ECO:0000259" key="4">
    <source>
        <dbReference type="Pfam" id="PF02954"/>
    </source>
</evidence>
<dbReference type="Gene3D" id="1.10.10.60">
    <property type="entry name" value="Homeodomain-like"/>
    <property type="match status" value="1"/>
</dbReference>
<dbReference type="PIRSF" id="PIRSF002097">
    <property type="entry name" value="DNA-binding_Fis"/>
    <property type="match status" value="1"/>
</dbReference>
<dbReference type="RefSeq" id="WP_092343429.1">
    <property type="nucleotide sequence ID" value="NZ_FLSL01000090.1"/>
</dbReference>
<evidence type="ECO:0000256" key="1">
    <source>
        <dbReference type="ARBA" id="ARBA00008559"/>
    </source>
</evidence>
<accession>A0A0S4M2L5</accession>
<dbReference type="PANTHER" id="PTHR47918:SF1">
    <property type="entry name" value="DNA-BINDING PROTEIN FIS"/>
    <property type="match status" value="1"/>
</dbReference>
<keyword evidence="2" id="KW-0238">DNA-binding</keyword>
<proteinExistence type="inferred from homology"/>
<dbReference type="InterPro" id="IPR005412">
    <property type="entry name" value="Fis_DNA-bd"/>
</dbReference>
<name>A0A0S4M2L5_9BURK</name>
<dbReference type="Pfam" id="PF02954">
    <property type="entry name" value="HTH_8"/>
    <property type="match status" value="1"/>
</dbReference>
<evidence type="ECO:0000313" key="6">
    <source>
        <dbReference type="Proteomes" id="UP000198651"/>
    </source>
</evidence>
<gene>
    <name evidence="5" type="ORF">Ark11_1199</name>
</gene>
<comment type="similarity">
    <text evidence="1">Belongs to the transcriptional regulatory Fis family.</text>
</comment>
<dbReference type="SUPFAM" id="SSF46689">
    <property type="entry name" value="Homeodomain-like"/>
    <property type="match status" value="1"/>
</dbReference>
<protein>
    <recommendedName>
        <fullName evidence="3">Putative Fis-like DNA-binding protein</fullName>
    </recommendedName>
</protein>
<dbReference type="OrthoDB" id="9802388at2"/>
<dbReference type="Proteomes" id="UP000198651">
    <property type="component" value="Chromosome I"/>
</dbReference>
<dbReference type="GO" id="GO:0006355">
    <property type="term" value="P:regulation of DNA-templated transcription"/>
    <property type="evidence" value="ECO:0007669"/>
    <property type="project" value="InterPro"/>
</dbReference>
<dbReference type="InterPro" id="IPR050207">
    <property type="entry name" value="Trans_regulatory_Fis"/>
</dbReference>
<keyword evidence="6" id="KW-1185">Reference proteome</keyword>
<reference evidence="6" key="1">
    <citation type="submission" date="2015-11" db="EMBL/GenBank/DDBJ databases">
        <authorList>
            <person name="Seth-Smith H.M.B."/>
        </authorList>
    </citation>
    <scope>NUCLEOTIDE SEQUENCE [LARGE SCALE GENOMIC DNA]</scope>
    <source>
        <strain evidence="6">2013Ark11</strain>
    </source>
</reference>
<organism evidence="5 6">
    <name type="scientific">Candidatus Ichthyocystis hellenicum</name>
    <dbReference type="NCBI Taxonomy" id="1561003"/>
    <lineage>
        <taxon>Bacteria</taxon>
        <taxon>Pseudomonadati</taxon>
        <taxon>Pseudomonadota</taxon>
        <taxon>Betaproteobacteria</taxon>
        <taxon>Burkholderiales</taxon>
        <taxon>Candidatus Ichthyocystis</taxon>
    </lineage>
</organism>
<dbReference type="EMBL" id="LN906597">
    <property type="protein sequence ID" value="CUT18009.1"/>
    <property type="molecule type" value="Genomic_DNA"/>
</dbReference>